<dbReference type="GeneID" id="34526995"/>
<dbReference type="GO" id="GO:0004623">
    <property type="term" value="F:phospholipase A2 activity"/>
    <property type="evidence" value="ECO:0007669"/>
    <property type="project" value="TreeGrafter"/>
</dbReference>
<dbReference type="Pfam" id="PF00561">
    <property type="entry name" value="Abhydrolase_1"/>
    <property type="match status" value="1"/>
</dbReference>
<dbReference type="GO" id="GO:0006654">
    <property type="term" value="P:phosphatidic acid biosynthetic process"/>
    <property type="evidence" value="ECO:0007669"/>
    <property type="project" value="EnsemblFungi"/>
</dbReference>
<dbReference type="GO" id="GO:0042171">
    <property type="term" value="F:lysophosphatidic acid acyltransferase activity"/>
    <property type="evidence" value="ECO:0007669"/>
    <property type="project" value="EnsemblFungi"/>
</dbReference>
<evidence type="ECO:0000259" key="2">
    <source>
        <dbReference type="Pfam" id="PF00561"/>
    </source>
</evidence>
<dbReference type="KEGG" id="kng:KNAG_0G02140"/>
<dbReference type="HOGENOM" id="CLU_017361_1_1_1"/>
<reference evidence="4" key="2">
    <citation type="submission" date="2012-08" db="EMBL/GenBank/DDBJ databases">
        <title>Genome sequence of Kazachstania naganishii.</title>
        <authorList>
            <person name="Gordon J.L."/>
            <person name="Armisen D."/>
            <person name="Proux-Wera E."/>
            <person name="OhEigeartaigh S.S."/>
            <person name="Byrne K.P."/>
            <person name="Wolfe K.H."/>
        </authorList>
    </citation>
    <scope>NUCLEOTIDE SEQUENCE [LARGE SCALE GENOMIC DNA]</scope>
    <source>
        <strain evidence="4">ATCC MYA-139 / BCRC 22969 / CBS 8797 / CCRC 22969 / KCTC 17520 / NBRC 10181 / NCYC 3082</strain>
    </source>
</reference>
<dbReference type="OMA" id="YGQYDFM"/>
<dbReference type="Gene3D" id="3.40.50.1820">
    <property type="entry name" value="alpha/beta hydrolase"/>
    <property type="match status" value="1"/>
</dbReference>
<keyword evidence="4" id="KW-1185">Reference proteome</keyword>
<protein>
    <recommendedName>
        <fullName evidence="2">AB hydrolase-1 domain-containing protein</fullName>
    </recommendedName>
</protein>
<dbReference type="RefSeq" id="XP_022465517.1">
    <property type="nucleotide sequence ID" value="XM_022609086.1"/>
</dbReference>
<feature type="chain" id="PRO_5003796637" description="AB hydrolase-1 domain-containing protein" evidence="1">
    <location>
        <begin position="18"/>
        <end position="408"/>
    </location>
</feature>
<accession>J7S932</accession>
<dbReference type="GO" id="GO:0005743">
    <property type="term" value="C:mitochondrial inner membrane"/>
    <property type="evidence" value="ECO:0007669"/>
    <property type="project" value="TreeGrafter"/>
</dbReference>
<dbReference type="eggNOG" id="KOG4409">
    <property type="taxonomic scope" value="Eukaryota"/>
</dbReference>
<evidence type="ECO:0000313" key="4">
    <source>
        <dbReference type="Proteomes" id="UP000006310"/>
    </source>
</evidence>
<gene>
    <name evidence="3" type="primary">KNAG0G02140</name>
    <name evidence="3" type="ordered locus">KNAG_0G02140</name>
</gene>
<dbReference type="EMBL" id="HE978320">
    <property type="protein sequence ID" value="CCK71271.1"/>
    <property type="molecule type" value="Genomic_DNA"/>
</dbReference>
<dbReference type="PANTHER" id="PTHR42886:SF23">
    <property type="entry name" value="1-ACYLGLYCEROL-3-PHOSPHATE O-ACYLTRANSFERASE ICT1-RELATED"/>
    <property type="match status" value="1"/>
</dbReference>
<proteinExistence type="predicted"/>
<feature type="signal peptide" evidence="1">
    <location>
        <begin position="1"/>
        <end position="17"/>
    </location>
</feature>
<name>J7S932_HUIN7</name>
<evidence type="ECO:0000256" key="1">
    <source>
        <dbReference type="SAM" id="SignalP"/>
    </source>
</evidence>
<sequence>MAFLWGSFCSSAGGVAGVEDVVDLMSPKDRKQLSQLEAAVISGVREQLPAGVTLSQMMVADEINEWRLQNSGDADRIAVHTPTVLIHGYAASSMAFHLNVAGLSNAFSDLCVVDLPANGLSREPPMLGPKVKGQPVHWKELDKKTGSLTVVCEPPSKMSSSGVLDDPGVYEDYFVDRIEKWRLAHGFDNINVVGHSFGGYMSFKYAIKYSKHVDKLVLLSPLGVERNIDSVSNKWDVGKTYDLTDIDATSPLYYRPFTVPGYLFNNQLNVLRKMGPLGNHMAKRAIASRYSNVPGTAYHAYLHHVFYGAHTFPSANITAFTHLFTRQLLARDPLLDNIQRLKVNKLMMVYGDHDWMNKEAGYGMVQEINKERYVPAKAVYAELPSAGHNLFLDNPSGFNKLLIDFLRD</sequence>
<organism evidence="3 4">
    <name type="scientific">Huiozyma naganishii (strain ATCC MYA-139 / BCRC 22969 / CBS 8797 / KCTC 17520 / NBRC 10181 / NCYC 3082 / Yp74L-3)</name>
    <name type="common">Yeast</name>
    <name type="synonym">Kazachstania naganishii</name>
    <dbReference type="NCBI Taxonomy" id="1071383"/>
    <lineage>
        <taxon>Eukaryota</taxon>
        <taxon>Fungi</taxon>
        <taxon>Dikarya</taxon>
        <taxon>Ascomycota</taxon>
        <taxon>Saccharomycotina</taxon>
        <taxon>Saccharomycetes</taxon>
        <taxon>Saccharomycetales</taxon>
        <taxon>Saccharomycetaceae</taxon>
        <taxon>Huiozyma</taxon>
    </lineage>
</organism>
<dbReference type="SUPFAM" id="SSF53474">
    <property type="entry name" value="alpha/beta-Hydrolases"/>
    <property type="match status" value="1"/>
</dbReference>
<feature type="domain" description="AB hydrolase-1" evidence="2">
    <location>
        <begin position="84"/>
        <end position="395"/>
    </location>
</feature>
<dbReference type="AlphaFoldDB" id="J7S932"/>
<dbReference type="STRING" id="1071383.J7S932"/>
<dbReference type="GO" id="GO:0035965">
    <property type="term" value="P:cardiolipin acyl-chain remodeling"/>
    <property type="evidence" value="ECO:0007669"/>
    <property type="project" value="TreeGrafter"/>
</dbReference>
<evidence type="ECO:0000313" key="3">
    <source>
        <dbReference type="EMBL" id="CCK71271.1"/>
    </source>
</evidence>
<dbReference type="PANTHER" id="PTHR42886">
    <property type="entry name" value="RE40534P-RELATED"/>
    <property type="match status" value="1"/>
</dbReference>
<reference evidence="3 4" key="1">
    <citation type="journal article" date="2011" name="Proc. Natl. Acad. Sci. U.S.A.">
        <title>Evolutionary erosion of yeast sex chromosomes by mating-type switching accidents.</title>
        <authorList>
            <person name="Gordon J.L."/>
            <person name="Armisen D."/>
            <person name="Proux-Wera E."/>
            <person name="Oheigeartaigh S.S."/>
            <person name="Byrne K.P."/>
            <person name="Wolfe K.H."/>
        </authorList>
    </citation>
    <scope>NUCLEOTIDE SEQUENCE [LARGE SCALE GENOMIC DNA]</scope>
    <source>
        <strain evidence="4">ATCC MYA-139 / BCRC 22969 / CBS 8797 / CCRC 22969 / KCTC 17520 / NBRC 10181 / NCYC 3082</strain>
    </source>
</reference>
<dbReference type="GO" id="GO:0055088">
    <property type="term" value="P:lipid homeostasis"/>
    <property type="evidence" value="ECO:0007669"/>
    <property type="project" value="TreeGrafter"/>
</dbReference>
<dbReference type="Proteomes" id="UP000006310">
    <property type="component" value="Chromosome 7"/>
</dbReference>
<dbReference type="InterPro" id="IPR000073">
    <property type="entry name" value="AB_hydrolase_1"/>
</dbReference>
<keyword evidence="1" id="KW-0732">Signal</keyword>
<dbReference type="InterPro" id="IPR029058">
    <property type="entry name" value="AB_hydrolase_fold"/>
</dbReference>
<dbReference type="OrthoDB" id="7457040at2759"/>